<dbReference type="SUPFAM" id="SSF57829">
    <property type="entry name" value="Zn-binding ribosomal proteins"/>
    <property type="match status" value="1"/>
</dbReference>
<dbReference type="InterPro" id="IPR001705">
    <property type="entry name" value="Ribosomal_bL33"/>
</dbReference>
<gene>
    <name evidence="4" type="ORF">METZ01_LOCUS276432</name>
</gene>
<keyword evidence="3" id="KW-0687">Ribonucleoprotein</keyword>
<dbReference type="Pfam" id="PF00471">
    <property type="entry name" value="Ribosomal_L33"/>
    <property type="match status" value="1"/>
</dbReference>
<reference evidence="4" key="1">
    <citation type="submission" date="2018-05" db="EMBL/GenBank/DDBJ databases">
        <authorList>
            <person name="Lanie J.A."/>
            <person name="Ng W.-L."/>
            <person name="Kazmierczak K.M."/>
            <person name="Andrzejewski T.M."/>
            <person name="Davidsen T.M."/>
            <person name="Wayne K.J."/>
            <person name="Tettelin H."/>
            <person name="Glass J.I."/>
            <person name="Rusch D."/>
            <person name="Podicherti R."/>
            <person name="Tsui H.-C.T."/>
            <person name="Winkler M.E."/>
        </authorList>
    </citation>
    <scope>NUCLEOTIDE SEQUENCE</scope>
</reference>
<keyword evidence="2" id="KW-0689">Ribosomal protein</keyword>
<evidence type="ECO:0000256" key="2">
    <source>
        <dbReference type="ARBA" id="ARBA00022980"/>
    </source>
</evidence>
<proteinExistence type="inferred from homology"/>
<dbReference type="InterPro" id="IPR038584">
    <property type="entry name" value="Ribosomal_bL33_sf"/>
</dbReference>
<dbReference type="AlphaFoldDB" id="A0A382KGQ0"/>
<evidence type="ECO:0000256" key="3">
    <source>
        <dbReference type="ARBA" id="ARBA00023274"/>
    </source>
</evidence>
<evidence type="ECO:0000313" key="4">
    <source>
        <dbReference type="EMBL" id="SVC23578.1"/>
    </source>
</evidence>
<name>A0A382KGQ0_9ZZZZ</name>
<dbReference type="GO" id="GO:0005737">
    <property type="term" value="C:cytoplasm"/>
    <property type="evidence" value="ECO:0007669"/>
    <property type="project" value="UniProtKB-ARBA"/>
</dbReference>
<dbReference type="InterPro" id="IPR011332">
    <property type="entry name" value="Ribosomal_zn-bd"/>
</dbReference>
<accession>A0A382KGQ0</accession>
<evidence type="ECO:0008006" key="5">
    <source>
        <dbReference type="Google" id="ProtNLM"/>
    </source>
</evidence>
<evidence type="ECO:0000256" key="1">
    <source>
        <dbReference type="ARBA" id="ARBA00007596"/>
    </source>
</evidence>
<sequence>MAKKTYVKVRLVPESKPDSPFFYYVKKPAGGEKAKVKLKAKKYNPSTRKHEIFVEKKLPPHSK</sequence>
<dbReference type="EMBL" id="UINC01080544">
    <property type="protein sequence ID" value="SVC23578.1"/>
    <property type="molecule type" value="Genomic_DNA"/>
</dbReference>
<dbReference type="GO" id="GO:1990904">
    <property type="term" value="C:ribonucleoprotein complex"/>
    <property type="evidence" value="ECO:0007669"/>
    <property type="project" value="UniProtKB-KW"/>
</dbReference>
<dbReference type="GO" id="GO:0006412">
    <property type="term" value="P:translation"/>
    <property type="evidence" value="ECO:0007669"/>
    <property type="project" value="InterPro"/>
</dbReference>
<protein>
    <recommendedName>
        <fullName evidence="5">50S ribosomal protein L33</fullName>
    </recommendedName>
</protein>
<dbReference type="GO" id="GO:0003735">
    <property type="term" value="F:structural constituent of ribosome"/>
    <property type="evidence" value="ECO:0007669"/>
    <property type="project" value="InterPro"/>
</dbReference>
<dbReference type="Gene3D" id="2.20.28.120">
    <property type="entry name" value="Ribosomal protein L33"/>
    <property type="match status" value="1"/>
</dbReference>
<organism evidence="4">
    <name type="scientific">marine metagenome</name>
    <dbReference type="NCBI Taxonomy" id="408172"/>
    <lineage>
        <taxon>unclassified sequences</taxon>
        <taxon>metagenomes</taxon>
        <taxon>ecological metagenomes</taxon>
    </lineage>
</organism>
<dbReference type="GO" id="GO:0005840">
    <property type="term" value="C:ribosome"/>
    <property type="evidence" value="ECO:0007669"/>
    <property type="project" value="UniProtKB-KW"/>
</dbReference>
<comment type="similarity">
    <text evidence="1">Belongs to the bacterial ribosomal protein bL33 family.</text>
</comment>